<keyword evidence="1" id="KW-1133">Transmembrane helix</keyword>
<accession>A0ABU5EGZ7</accession>
<keyword evidence="3" id="KW-1185">Reference proteome</keyword>
<protein>
    <submittedName>
        <fullName evidence="2">DUF3302 domain-containing protein</fullName>
    </submittedName>
</protein>
<feature type="transmembrane region" description="Helical" evidence="1">
    <location>
        <begin position="6"/>
        <end position="25"/>
    </location>
</feature>
<feature type="transmembrane region" description="Helical" evidence="1">
    <location>
        <begin position="46"/>
        <end position="68"/>
    </location>
</feature>
<organism evidence="2 3">
    <name type="scientific">Dongia soli</name>
    <dbReference type="NCBI Taxonomy" id="600628"/>
    <lineage>
        <taxon>Bacteria</taxon>
        <taxon>Pseudomonadati</taxon>
        <taxon>Pseudomonadota</taxon>
        <taxon>Alphaproteobacteria</taxon>
        <taxon>Rhodospirillales</taxon>
        <taxon>Dongiaceae</taxon>
        <taxon>Dongia</taxon>
    </lineage>
</organism>
<gene>
    <name evidence="2" type="ORF">SMD27_20775</name>
</gene>
<proteinExistence type="predicted"/>
<dbReference type="Proteomes" id="UP001279642">
    <property type="component" value="Unassembled WGS sequence"/>
</dbReference>
<keyword evidence="1" id="KW-0812">Transmembrane</keyword>
<dbReference type="RefSeq" id="WP_320510363.1">
    <property type="nucleotide sequence ID" value="NZ_JAXCLW010000008.1"/>
</dbReference>
<evidence type="ECO:0000313" key="2">
    <source>
        <dbReference type="EMBL" id="MDY0885289.1"/>
    </source>
</evidence>
<dbReference type="Pfam" id="PF11742">
    <property type="entry name" value="DUF3302"/>
    <property type="match status" value="1"/>
</dbReference>
<dbReference type="InterPro" id="IPR011223">
    <property type="entry name" value="UCP028770"/>
</dbReference>
<comment type="caution">
    <text evidence="2">The sequence shown here is derived from an EMBL/GenBank/DDBJ whole genome shotgun (WGS) entry which is preliminary data.</text>
</comment>
<keyword evidence="1" id="KW-0472">Membrane</keyword>
<name>A0ABU5EGZ7_9PROT</name>
<reference evidence="2 3" key="1">
    <citation type="journal article" date="2016" name="Antonie Van Leeuwenhoek">
        <title>Dongia soli sp. nov., isolated from soil from Dokdo, Korea.</title>
        <authorList>
            <person name="Kim D.U."/>
            <person name="Lee H."/>
            <person name="Kim H."/>
            <person name="Kim S.G."/>
            <person name="Ka J.O."/>
        </authorList>
    </citation>
    <scope>NUCLEOTIDE SEQUENCE [LARGE SCALE GENOMIC DNA]</scope>
    <source>
        <strain evidence="2 3">D78</strain>
    </source>
</reference>
<dbReference type="EMBL" id="JAXCLW010000008">
    <property type="protein sequence ID" value="MDY0885289.1"/>
    <property type="molecule type" value="Genomic_DNA"/>
</dbReference>
<evidence type="ECO:0000256" key="1">
    <source>
        <dbReference type="SAM" id="Phobius"/>
    </source>
</evidence>
<sequence length="111" mass="12864">MFLNYFALAMLIIGISLVVYTFIYIHDIPYQIAKKRNHEQVEAIHLACWLSLFTLHAIWPIVFIWAVMKPKPLSVKIEGDEKSLIEQRLRTLEAEVAHVRAALTPHQKEIA</sequence>
<dbReference type="PIRSF" id="PIRSF028770">
    <property type="entry name" value="UCP028770"/>
    <property type="match status" value="1"/>
</dbReference>
<evidence type="ECO:0000313" key="3">
    <source>
        <dbReference type="Proteomes" id="UP001279642"/>
    </source>
</evidence>